<organism evidence="1 2">
    <name type="scientific">Anaerotignum lactatifermentans DSM 14214</name>
    <dbReference type="NCBI Taxonomy" id="1121323"/>
    <lineage>
        <taxon>Bacteria</taxon>
        <taxon>Bacillati</taxon>
        <taxon>Bacillota</taxon>
        <taxon>Clostridia</taxon>
        <taxon>Lachnospirales</taxon>
        <taxon>Anaerotignaceae</taxon>
        <taxon>Anaerotignum</taxon>
    </lineage>
</organism>
<dbReference type="OrthoDB" id="361760at2"/>
<sequence>MYNSGGYEDIINLPHHVSSKRPQMPMLDRAAQFSPFAALTGYDDAIHETGRLTDQKINLSEEEKEALDRKQQILMERLGDHPALIVTYFVPDAKKSGGAYVTKSGNLKKIDEFERLMMLMDGTKIPLDNVADIESELFRDMF</sequence>
<keyword evidence="2" id="KW-1185">Reference proteome</keyword>
<evidence type="ECO:0000313" key="1">
    <source>
        <dbReference type="EMBL" id="SHK01216.1"/>
    </source>
</evidence>
<accession>A0A1M6NZW6</accession>
<dbReference type="Proteomes" id="UP000183975">
    <property type="component" value="Unassembled WGS sequence"/>
</dbReference>
<dbReference type="AlphaFoldDB" id="A0A1M6NZW6"/>
<gene>
    <name evidence="1" type="ORF">SAMN02745138_00982</name>
</gene>
<evidence type="ECO:0000313" key="2">
    <source>
        <dbReference type="Proteomes" id="UP000183975"/>
    </source>
</evidence>
<proteinExistence type="predicted"/>
<reference evidence="1 2" key="1">
    <citation type="submission" date="2016-11" db="EMBL/GenBank/DDBJ databases">
        <authorList>
            <person name="Jaros S."/>
            <person name="Januszkiewicz K."/>
            <person name="Wedrychowicz H."/>
        </authorList>
    </citation>
    <scope>NUCLEOTIDE SEQUENCE [LARGE SCALE GENOMIC DNA]</scope>
    <source>
        <strain evidence="1 2">DSM 14214</strain>
    </source>
</reference>
<protein>
    <recommendedName>
        <fullName evidence="3">YolD-like protein</fullName>
    </recommendedName>
</protein>
<evidence type="ECO:0008006" key="3">
    <source>
        <dbReference type="Google" id="ProtNLM"/>
    </source>
</evidence>
<dbReference type="EMBL" id="FRAH01000012">
    <property type="protein sequence ID" value="SHK01216.1"/>
    <property type="molecule type" value="Genomic_DNA"/>
</dbReference>
<name>A0A1M6NZW6_9FIRM</name>